<sequence length="216" mass="24551">MSNEERFDIYDEDMRPLGTATRSETHAKGYWHRSFHCWVIRAEDGRRYVWFQMRQLIKDTNPGRFDITVAGHLSAGETLPDAVRELEEEIGISAEFDELIPLGQVREDLSGAVKGQPFIDREVSDVFAFVSEAPMTQLRLQPEEVAGVYEAEIEELLAIFEGRRSELVVQGVELAEEPGSGALQPSCRSIRADQFVPRDNAYYVDVMKKLLALKLE</sequence>
<dbReference type="CDD" id="cd04692">
    <property type="entry name" value="NUDIX_Hydrolase"/>
    <property type="match status" value="1"/>
</dbReference>
<reference evidence="2 3" key="1">
    <citation type="submission" date="2018-09" db="EMBL/GenBank/DDBJ databases">
        <title>Paenibacillus aracenensis nov. sp. isolated from a cave in southern Spain.</title>
        <authorList>
            <person name="Jurado V."/>
            <person name="Gutierrez-Patricio S."/>
            <person name="Gonzalez-Pimentel J.L."/>
            <person name="Miller A.Z."/>
            <person name="Laiz L."/>
            <person name="Saiz-Jimenez C."/>
        </authorList>
    </citation>
    <scope>NUCLEOTIDE SEQUENCE [LARGE SCALE GENOMIC DNA]</scope>
    <source>
        <strain evidence="2 3">DSM 22867</strain>
    </source>
</reference>
<dbReference type="Proteomes" id="UP000266482">
    <property type="component" value="Unassembled WGS sequence"/>
</dbReference>
<dbReference type="PROSITE" id="PS51462">
    <property type="entry name" value="NUDIX"/>
    <property type="match status" value="1"/>
</dbReference>
<dbReference type="PANTHER" id="PTHR10885">
    <property type="entry name" value="ISOPENTENYL-DIPHOSPHATE DELTA-ISOMERASE"/>
    <property type="match status" value="1"/>
</dbReference>
<name>A0A3A1VIC0_9BACL</name>
<keyword evidence="3" id="KW-1185">Reference proteome</keyword>
<dbReference type="Gene3D" id="3.90.79.10">
    <property type="entry name" value="Nucleoside Triphosphate Pyrophosphohydrolase"/>
    <property type="match status" value="1"/>
</dbReference>
<evidence type="ECO:0000313" key="3">
    <source>
        <dbReference type="Proteomes" id="UP000266482"/>
    </source>
</evidence>
<dbReference type="EMBL" id="QXQA01000001">
    <property type="protein sequence ID" value="RIX60247.1"/>
    <property type="molecule type" value="Genomic_DNA"/>
</dbReference>
<accession>A0A3A1VIC0</accession>
<dbReference type="InterPro" id="IPR000086">
    <property type="entry name" value="NUDIX_hydrolase_dom"/>
</dbReference>
<dbReference type="GO" id="GO:0003824">
    <property type="term" value="F:catalytic activity"/>
    <property type="evidence" value="ECO:0007669"/>
    <property type="project" value="UniProtKB-ARBA"/>
</dbReference>
<dbReference type="SUPFAM" id="SSF55811">
    <property type="entry name" value="Nudix"/>
    <property type="match status" value="1"/>
</dbReference>
<dbReference type="Pfam" id="PF00293">
    <property type="entry name" value="NUDIX"/>
    <property type="match status" value="1"/>
</dbReference>
<dbReference type="RefSeq" id="WP_119597622.1">
    <property type="nucleotide sequence ID" value="NZ_QXQA01000001.1"/>
</dbReference>
<dbReference type="AlphaFoldDB" id="A0A3A1VIC0"/>
<evidence type="ECO:0000313" key="2">
    <source>
        <dbReference type="EMBL" id="RIX60247.1"/>
    </source>
</evidence>
<comment type="caution">
    <text evidence="2">The sequence shown here is derived from an EMBL/GenBank/DDBJ whole genome shotgun (WGS) entry which is preliminary data.</text>
</comment>
<proteinExistence type="predicted"/>
<dbReference type="PANTHER" id="PTHR10885:SF0">
    <property type="entry name" value="ISOPENTENYL-DIPHOSPHATE DELTA-ISOMERASE"/>
    <property type="match status" value="1"/>
</dbReference>
<evidence type="ECO:0000259" key="1">
    <source>
        <dbReference type="PROSITE" id="PS51462"/>
    </source>
</evidence>
<protein>
    <submittedName>
        <fullName evidence="2">NUDIX domain-containing protein</fullName>
    </submittedName>
</protein>
<dbReference type="OrthoDB" id="9780586at2"/>
<organism evidence="2 3">
    <name type="scientific">Paenibacillus nanensis</name>
    <dbReference type="NCBI Taxonomy" id="393251"/>
    <lineage>
        <taxon>Bacteria</taxon>
        <taxon>Bacillati</taxon>
        <taxon>Bacillota</taxon>
        <taxon>Bacilli</taxon>
        <taxon>Bacillales</taxon>
        <taxon>Paenibacillaceae</taxon>
        <taxon>Paenibacillus</taxon>
    </lineage>
</organism>
<gene>
    <name evidence="2" type="ORF">D3P08_01335</name>
</gene>
<feature type="domain" description="Nudix hydrolase" evidence="1">
    <location>
        <begin position="30"/>
        <end position="174"/>
    </location>
</feature>
<dbReference type="InterPro" id="IPR015797">
    <property type="entry name" value="NUDIX_hydrolase-like_dom_sf"/>
</dbReference>